<proteinExistence type="predicted"/>
<evidence type="ECO:0000313" key="3">
    <source>
        <dbReference type="Proteomes" id="UP000324222"/>
    </source>
</evidence>
<organism evidence="2 3">
    <name type="scientific">Portunus trituberculatus</name>
    <name type="common">Swimming crab</name>
    <name type="synonym">Neptunus trituberculatus</name>
    <dbReference type="NCBI Taxonomy" id="210409"/>
    <lineage>
        <taxon>Eukaryota</taxon>
        <taxon>Metazoa</taxon>
        <taxon>Ecdysozoa</taxon>
        <taxon>Arthropoda</taxon>
        <taxon>Crustacea</taxon>
        <taxon>Multicrustacea</taxon>
        <taxon>Malacostraca</taxon>
        <taxon>Eumalacostraca</taxon>
        <taxon>Eucarida</taxon>
        <taxon>Decapoda</taxon>
        <taxon>Pleocyemata</taxon>
        <taxon>Brachyura</taxon>
        <taxon>Eubrachyura</taxon>
        <taxon>Portunoidea</taxon>
        <taxon>Portunidae</taxon>
        <taxon>Portuninae</taxon>
        <taxon>Portunus</taxon>
    </lineage>
</organism>
<feature type="region of interest" description="Disordered" evidence="1">
    <location>
        <begin position="1"/>
        <end position="71"/>
    </location>
</feature>
<dbReference type="Proteomes" id="UP000324222">
    <property type="component" value="Unassembled WGS sequence"/>
</dbReference>
<gene>
    <name evidence="2" type="ORF">E2C01_037537</name>
</gene>
<comment type="caution">
    <text evidence="2">The sequence shown here is derived from an EMBL/GenBank/DDBJ whole genome shotgun (WGS) entry which is preliminary data.</text>
</comment>
<evidence type="ECO:0000313" key="2">
    <source>
        <dbReference type="EMBL" id="MPC43882.1"/>
    </source>
</evidence>
<keyword evidence="3" id="KW-1185">Reference proteome</keyword>
<evidence type="ECO:0000256" key="1">
    <source>
        <dbReference type="SAM" id="MobiDB-lite"/>
    </source>
</evidence>
<name>A0A5B7FBP0_PORTR</name>
<sequence>MHQITKEGLKISRHSSSPKEGTNKVSNAQCDDFLSGIKGASLGEGADNGNVVQDGDERHHHHPNADAYNSPSTILSAFHQPHTCYSEGLVIAIQGVSDDRSNDDYQSIASH</sequence>
<reference evidence="2 3" key="1">
    <citation type="submission" date="2019-05" db="EMBL/GenBank/DDBJ databases">
        <title>Another draft genome of Portunus trituberculatus and its Hox gene families provides insights of decapod evolution.</title>
        <authorList>
            <person name="Jeong J.-H."/>
            <person name="Song I."/>
            <person name="Kim S."/>
            <person name="Choi T."/>
            <person name="Kim D."/>
            <person name="Ryu S."/>
            <person name="Kim W."/>
        </authorList>
    </citation>
    <scope>NUCLEOTIDE SEQUENCE [LARGE SCALE GENOMIC DNA]</scope>
    <source>
        <tissue evidence="2">Muscle</tissue>
    </source>
</reference>
<accession>A0A5B7FBP0</accession>
<protein>
    <submittedName>
        <fullName evidence="2">Uncharacterized protein</fullName>
    </submittedName>
</protein>
<dbReference type="AlphaFoldDB" id="A0A5B7FBP0"/>
<dbReference type="EMBL" id="VSRR010006029">
    <property type="protein sequence ID" value="MPC43882.1"/>
    <property type="molecule type" value="Genomic_DNA"/>
</dbReference>
<feature type="compositionally biased region" description="Basic and acidic residues" evidence="1">
    <location>
        <begin position="1"/>
        <end position="10"/>
    </location>
</feature>
<feature type="compositionally biased region" description="Polar residues" evidence="1">
    <location>
        <begin position="14"/>
        <end position="29"/>
    </location>
</feature>